<dbReference type="AlphaFoldDB" id="A0AAP0Q2P9"/>
<sequence length="115" mass="12700">MPAMFVMSYKEPRRCQTVGSGNNCNHSSVFRERSETLKASTLGRGAYQISGAASLFDGKQISYADRIAHELSDGQLTPEPLSSQSPQSARTMLSHRWAYALRHGVTSRHSNIVQT</sequence>
<reference evidence="1 2" key="1">
    <citation type="submission" date="2024-01" db="EMBL/GenBank/DDBJ databases">
        <title>Genome assemblies of Stephania.</title>
        <authorList>
            <person name="Yang L."/>
        </authorList>
    </citation>
    <scope>NUCLEOTIDE SEQUENCE [LARGE SCALE GENOMIC DNA]</scope>
    <source>
        <strain evidence="1">JXDWG</strain>
        <tissue evidence="1">Leaf</tissue>
    </source>
</reference>
<evidence type="ECO:0000313" key="2">
    <source>
        <dbReference type="Proteomes" id="UP001419268"/>
    </source>
</evidence>
<comment type="caution">
    <text evidence="1">The sequence shown here is derived from an EMBL/GenBank/DDBJ whole genome shotgun (WGS) entry which is preliminary data.</text>
</comment>
<proteinExistence type="predicted"/>
<dbReference type="EMBL" id="JBBNAG010000001">
    <property type="protein sequence ID" value="KAK9164995.1"/>
    <property type="molecule type" value="Genomic_DNA"/>
</dbReference>
<organism evidence="1 2">
    <name type="scientific">Stephania cephalantha</name>
    <dbReference type="NCBI Taxonomy" id="152367"/>
    <lineage>
        <taxon>Eukaryota</taxon>
        <taxon>Viridiplantae</taxon>
        <taxon>Streptophyta</taxon>
        <taxon>Embryophyta</taxon>
        <taxon>Tracheophyta</taxon>
        <taxon>Spermatophyta</taxon>
        <taxon>Magnoliopsida</taxon>
        <taxon>Ranunculales</taxon>
        <taxon>Menispermaceae</taxon>
        <taxon>Menispermoideae</taxon>
        <taxon>Cissampelideae</taxon>
        <taxon>Stephania</taxon>
    </lineage>
</organism>
<evidence type="ECO:0000313" key="1">
    <source>
        <dbReference type="EMBL" id="KAK9164995.1"/>
    </source>
</evidence>
<dbReference type="Proteomes" id="UP001419268">
    <property type="component" value="Unassembled WGS sequence"/>
</dbReference>
<name>A0AAP0Q2P9_9MAGN</name>
<keyword evidence="2" id="KW-1185">Reference proteome</keyword>
<protein>
    <submittedName>
        <fullName evidence="1">Uncharacterized protein</fullName>
    </submittedName>
</protein>
<gene>
    <name evidence="1" type="ORF">Scep_000186</name>
</gene>
<accession>A0AAP0Q2P9</accession>